<evidence type="ECO:0000313" key="2">
    <source>
        <dbReference type="Proteomes" id="UP000235392"/>
    </source>
</evidence>
<protein>
    <submittedName>
        <fullName evidence="1">Uncharacterized protein</fullName>
    </submittedName>
</protein>
<organism evidence="1 2">
    <name type="scientific">Puccinia coronata f. sp. avenae</name>
    <dbReference type="NCBI Taxonomy" id="200324"/>
    <lineage>
        <taxon>Eukaryota</taxon>
        <taxon>Fungi</taxon>
        <taxon>Dikarya</taxon>
        <taxon>Basidiomycota</taxon>
        <taxon>Pucciniomycotina</taxon>
        <taxon>Pucciniomycetes</taxon>
        <taxon>Pucciniales</taxon>
        <taxon>Pucciniaceae</taxon>
        <taxon>Puccinia</taxon>
    </lineage>
</organism>
<feature type="non-terminal residue" evidence="1">
    <location>
        <position position="1"/>
    </location>
</feature>
<comment type="caution">
    <text evidence="1">The sequence shown here is derived from an EMBL/GenBank/DDBJ whole genome shotgun (WGS) entry which is preliminary data.</text>
</comment>
<dbReference type="Proteomes" id="UP000235392">
    <property type="component" value="Unassembled WGS sequence"/>
</dbReference>
<reference evidence="1 2" key="1">
    <citation type="submission" date="2017-11" db="EMBL/GenBank/DDBJ databases">
        <title>De novo assembly and phasing of dikaryotic genomes from two isolates of Puccinia coronata f. sp. avenae, the causal agent of oat crown rust.</title>
        <authorList>
            <person name="Miller M.E."/>
            <person name="Zhang Y."/>
            <person name="Omidvar V."/>
            <person name="Sperschneider J."/>
            <person name="Schwessinger B."/>
            <person name="Raley C."/>
            <person name="Palmer J.M."/>
            <person name="Garnica D."/>
            <person name="Upadhyaya N."/>
            <person name="Rathjen J."/>
            <person name="Taylor J.M."/>
            <person name="Park R.F."/>
            <person name="Dodds P.N."/>
            <person name="Hirsch C.D."/>
            <person name="Kianian S.F."/>
            <person name="Figueroa M."/>
        </authorList>
    </citation>
    <scope>NUCLEOTIDE SEQUENCE [LARGE SCALE GENOMIC DNA]</scope>
    <source>
        <strain evidence="1">12SD80</strain>
    </source>
</reference>
<gene>
    <name evidence="1" type="ORF">PCASD_14424</name>
</gene>
<dbReference type="AlphaFoldDB" id="A0A2N5UDL0"/>
<evidence type="ECO:0000313" key="1">
    <source>
        <dbReference type="EMBL" id="PLW35834.1"/>
    </source>
</evidence>
<proteinExistence type="predicted"/>
<name>A0A2N5UDL0_9BASI</name>
<accession>A0A2N5UDL0</accession>
<dbReference type="EMBL" id="PGCI01000170">
    <property type="protein sequence ID" value="PLW35834.1"/>
    <property type="molecule type" value="Genomic_DNA"/>
</dbReference>
<sequence>PPPCPLLQDPPPARQYVILHPVLQYQTLHTSRFESEPLIDLSCYVVLPSVFRVAGWSGLVIMST</sequence>